<dbReference type="OrthoDB" id="4477994at2"/>
<dbReference type="EMBL" id="VLNY01000001">
    <property type="protein sequence ID" value="KAA0024986.1"/>
    <property type="molecule type" value="Genomic_DNA"/>
</dbReference>
<dbReference type="RefSeq" id="WP_149428761.1">
    <property type="nucleotide sequence ID" value="NZ_VLNY01000001.1"/>
</dbReference>
<name>A0A5A7SGM1_9NOCA</name>
<dbReference type="AlphaFoldDB" id="A0A5A7SGM1"/>
<organism evidence="1 2">
    <name type="scientific">Antrihabitans cavernicola</name>
    <dbReference type="NCBI Taxonomy" id="2495913"/>
    <lineage>
        <taxon>Bacteria</taxon>
        <taxon>Bacillati</taxon>
        <taxon>Actinomycetota</taxon>
        <taxon>Actinomycetes</taxon>
        <taxon>Mycobacteriales</taxon>
        <taxon>Nocardiaceae</taxon>
        <taxon>Antrihabitans</taxon>
    </lineage>
</organism>
<reference evidence="1 2" key="1">
    <citation type="submission" date="2019-07" db="EMBL/GenBank/DDBJ databases">
        <title>Rhodococcus cavernicolus sp. nov., isolated from a cave.</title>
        <authorList>
            <person name="Lee S.D."/>
        </authorList>
    </citation>
    <scope>NUCLEOTIDE SEQUENCE [LARGE SCALE GENOMIC DNA]</scope>
    <source>
        <strain evidence="1 2">C1-24</strain>
    </source>
</reference>
<keyword evidence="2" id="KW-1185">Reference proteome</keyword>
<proteinExistence type="predicted"/>
<evidence type="ECO:0000313" key="1">
    <source>
        <dbReference type="EMBL" id="KAA0024986.1"/>
    </source>
</evidence>
<protein>
    <submittedName>
        <fullName evidence="1">Uncharacterized protein</fullName>
    </submittedName>
</protein>
<evidence type="ECO:0000313" key="2">
    <source>
        <dbReference type="Proteomes" id="UP000322244"/>
    </source>
</evidence>
<accession>A0A5A7SGM1</accession>
<gene>
    <name evidence="1" type="ORF">FOY51_03480</name>
</gene>
<comment type="caution">
    <text evidence="1">The sequence shown here is derived from an EMBL/GenBank/DDBJ whole genome shotgun (WGS) entry which is preliminary data.</text>
</comment>
<dbReference type="Proteomes" id="UP000322244">
    <property type="component" value="Unassembled WGS sequence"/>
</dbReference>
<sequence>MTDVGQGDAIAMYNAAVSGTLKIDPLVAQVCASHCAELAGMFADQAVAAADLSHSSGFGGFASSHELQSGFGRKGQEAVDMIHAYREAAFRFEAAFLAAGQLFEEADAANSRALASIQPSST</sequence>